<dbReference type="Pfam" id="PF05930">
    <property type="entry name" value="Phage_AlpA"/>
    <property type="match status" value="1"/>
</dbReference>
<dbReference type="PANTHER" id="PTHR36154">
    <property type="entry name" value="DNA-BINDING TRANSCRIPTIONAL ACTIVATOR ALPA"/>
    <property type="match status" value="1"/>
</dbReference>
<protein>
    <submittedName>
        <fullName evidence="1">AlpA family phage regulatory protein</fullName>
    </submittedName>
</protein>
<accession>A0A7K3VFW8</accession>
<dbReference type="EMBL" id="WUFV01000005">
    <property type="protein sequence ID" value="NEK15692.1"/>
    <property type="molecule type" value="Genomic_DNA"/>
</dbReference>
<evidence type="ECO:0000313" key="1">
    <source>
        <dbReference type="EMBL" id="NEK15692.1"/>
    </source>
</evidence>
<dbReference type="SUPFAM" id="SSF46955">
    <property type="entry name" value="Putative DNA-binding domain"/>
    <property type="match status" value="1"/>
</dbReference>
<evidence type="ECO:0000313" key="2">
    <source>
        <dbReference type="Proteomes" id="UP000471705"/>
    </source>
</evidence>
<dbReference type="PANTHER" id="PTHR36154:SF1">
    <property type="entry name" value="DNA-BINDING TRANSCRIPTIONAL ACTIVATOR ALPA"/>
    <property type="match status" value="1"/>
</dbReference>
<organism evidence="1 2">
    <name type="scientific">Rhizobium leguminosarum</name>
    <dbReference type="NCBI Taxonomy" id="384"/>
    <lineage>
        <taxon>Bacteria</taxon>
        <taxon>Pseudomonadati</taxon>
        <taxon>Pseudomonadota</taxon>
        <taxon>Alphaproteobacteria</taxon>
        <taxon>Hyphomicrobiales</taxon>
        <taxon>Rhizobiaceae</taxon>
        <taxon>Rhizobium/Agrobacterium group</taxon>
        <taxon>Rhizobium</taxon>
    </lineage>
</organism>
<proteinExistence type="predicted"/>
<dbReference type="InterPro" id="IPR010260">
    <property type="entry name" value="AlpA"/>
</dbReference>
<dbReference type="InterPro" id="IPR009061">
    <property type="entry name" value="DNA-bd_dom_put_sf"/>
</dbReference>
<dbReference type="Proteomes" id="UP000471705">
    <property type="component" value="Unassembled WGS sequence"/>
</dbReference>
<sequence>MIDRHLRLPAVIEATGMSRSTIYDMMSKGTFPRPVHLGKRLVAWPESAVANWLAERTSAMLIAA</sequence>
<gene>
    <name evidence="1" type="ORF">GR257_12600</name>
</gene>
<dbReference type="InterPro" id="IPR052931">
    <property type="entry name" value="Prophage_regulatory_activator"/>
</dbReference>
<name>A0A7K3VFW8_RHILE</name>
<comment type="caution">
    <text evidence="1">The sequence shown here is derived from an EMBL/GenBank/DDBJ whole genome shotgun (WGS) entry which is preliminary data.</text>
</comment>
<dbReference type="AlphaFoldDB" id="A0A7K3VFW8"/>
<dbReference type="RefSeq" id="WP_164046880.1">
    <property type="nucleotide sequence ID" value="NZ_WUFV01000005.1"/>
</dbReference>
<dbReference type="Gene3D" id="1.10.238.160">
    <property type="match status" value="1"/>
</dbReference>
<reference evidence="1 2" key="1">
    <citation type="submission" date="2019-12" db="EMBL/GenBank/DDBJ databases">
        <title>Rhizobium genotypes associated with high levels of biological nitrogen fixation by grain legumes in a temperate-maritime cropping system.</title>
        <authorList>
            <person name="Maluk M."/>
            <person name="Francesc Ferrando Molina F."/>
            <person name="Lopez Del Egido L."/>
            <person name="Lafos M."/>
            <person name="Langarica-Fuentes A."/>
            <person name="Gebre Yohannes G."/>
            <person name="Young M.W."/>
            <person name="Martin P."/>
            <person name="Gantlett R."/>
            <person name="Kenicer G."/>
            <person name="Hawes C."/>
            <person name="Begg G.S."/>
            <person name="Quilliam R.S."/>
            <person name="Squire G.R."/>
            <person name="Poole P.S."/>
            <person name="Young P.W."/>
            <person name="Iannetta P.M."/>
            <person name="James E.K."/>
        </authorList>
    </citation>
    <scope>NUCLEOTIDE SEQUENCE [LARGE SCALE GENOMIC DNA]</scope>
    <source>
        <strain evidence="1 2">JHI54</strain>
    </source>
</reference>